<name>A0A2V3UT02_9SPHN</name>
<keyword evidence="4" id="KW-1185">Reference proteome</keyword>
<dbReference type="InterPro" id="IPR011008">
    <property type="entry name" value="Dimeric_a/b-barrel"/>
</dbReference>
<accession>A0A2V3UT02</accession>
<feature type="domain" description="YCII-related" evidence="2">
    <location>
        <begin position="2"/>
        <end position="116"/>
    </location>
</feature>
<comment type="caution">
    <text evidence="3">The sequence shown here is derived from an EMBL/GenBank/DDBJ whole genome shotgun (WGS) entry which is preliminary data.</text>
</comment>
<reference evidence="3 4" key="1">
    <citation type="submission" date="2018-05" db="EMBL/GenBank/DDBJ databases">
        <title>Genomic Encyclopedia of Type Strains, Phase IV (KMG-IV): sequencing the most valuable type-strain genomes for metagenomic binning, comparative biology and taxonomic classification.</title>
        <authorList>
            <person name="Goeker M."/>
        </authorList>
    </citation>
    <scope>NUCLEOTIDE SEQUENCE [LARGE SCALE GENOMIC DNA]</scope>
    <source>
        <strain evidence="3 4">DSM 3183</strain>
    </source>
</reference>
<dbReference type="SUPFAM" id="SSF54909">
    <property type="entry name" value="Dimeric alpha+beta barrel"/>
    <property type="match status" value="1"/>
</dbReference>
<dbReference type="Proteomes" id="UP000248014">
    <property type="component" value="Unassembled WGS sequence"/>
</dbReference>
<organism evidence="3 4">
    <name type="scientific">Blastomonas natatoria</name>
    <dbReference type="NCBI Taxonomy" id="34015"/>
    <lineage>
        <taxon>Bacteria</taxon>
        <taxon>Pseudomonadati</taxon>
        <taxon>Pseudomonadota</taxon>
        <taxon>Alphaproteobacteria</taxon>
        <taxon>Sphingomonadales</taxon>
        <taxon>Sphingomonadaceae</taxon>
        <taxon>Blastomonas</taxon>
    </lineage>
</organism>
<dbReference type="Gene3D" id="3.30.70.1060">
    <property type="entry name" value="Dimeric alpha+beta barrel"/>
    <property type="match status" value="1"/>
</dbReference>
<sequence>MMQYMLMIHEDESVYAGPEGEKLLAETLAAHMALGEAMVAAGVSFSGERLKPASTATTIRWNMGEHQIHDGAFSESHEELGGFYIIDVANLDEALAWARRIPIPKGALEIRPVWPMSEPEA</sequence>
<dbReference type="AlphaFoldDB" id="A0A2V3UT02"/>
<dbReference type="InterPro" id="IPR005545">
    <property type="entry name" value="YCII"/>
</dbReference>
<gene>
    <name evidence="3" type="ORF">C7451_11459</name>
</gene>
<comment type="similarity">
    <text evidence="1">Belongs to the YciI family.</text>
</comment>
<dbReference type="OrthoDB" id="9807535at2"/>
<evidence type="ECO:0000256" key="1">
    <source>
        <dbReference type="ARBA" id="ARBA00007689"/>
    </source>
</evidence>
<dbReference type="Pfam" id="PF03795">
    <property type="entry name" value="YCII"/>
    <property type="match status" value="1"/>
</dbReference>
<proteinExistence type="inferred from homology"/>
<dbReference type="PANTHER" id="PTHR35174:SF3">
    <property type="entry name" value="BLL7171 PROTEIN"/>
    <property type="match status" value="1"/>
</dbReference>
<evidence type="ECO:0000259" key="2">
    <source>
        <dbReference type="Pfam" id="PF03795"/>
    </source>
</evidence>
<dbReference type="EMBL" id="QJJM01000014">
    <property type="protein sequence ID" value="PXW70083.1"/>
    <property type="molecule type" value="Genomic_DNA"/>
</dbReference>
<evidence type="ECO:0000313" key="3">
    <source>
        <dbReference type="EMBL" id="PXW70083.1"/>
    </source>
</evidence>
<dbReference type="PANTHER" id="PTHR35174">
    <property type="entry name" value="BLL7171 PROTEIN-RELATED"/>
    <property type="match status" value="1"/>
</dbReference>
<evidence type="ECO:0000313" key="4">
    <source>
        <dbReference type="Proteomes" id="UP000248014"/>
    </source>
</evidence>
<protein>
    <recommendedName>
        <fullName evidence="2">YCII-related domain-containing protein</fullName>
    </recommendedName>
</protein>